<evidence type="ECO:0000256" key="4">
    <source>
        <dbReference type="ARBA" id="ARBA00022833"/>
    </source>
</evidence>
<dbReference type="Proteomes" id="UP001148838">
    <property type="component" value="Unassembled WGS sequence"/>
</dbReference>
<organism evidence="7 8">
    <name type="scientific">Periplaneta americana</name>
    <name type="common">American cockroach</name>
    <name type="synonym">Blatta americana</name>
    <dbReference type="NCBI Taxonomy" id="6978"/>
    <lineage>
        <taxon>Eukaryota</taxon>
        <taxon>Metazoa</taxon>
        <taxon>Ecdysozoa</taxon>
        <taxon>Arthropoda</taxon>
        <taxon>Hexapoda</taxon>
        <taxon>Insecta</taxon>
        <taxon>Pterygota</taxon>
        <taxon>Neoptera</taxon>
        <taxon>Polyneoptera</taxon>
        <taxon>Dictyoptera</taxon>
        <taxon>Blattodea</taxon>
        <taxon>Blattoidea</taxon>
        <taxon>Blattidae</taxon>
        <taxon>Blattinae</taxon>
        <taxon>Periplaneta</taxon>
    </lineage>
</organism>
<evidence type="ECO:0000313" key="7">
    <source>
        <dbReference type="EMBL" id="KAJ4443903.1"/>
    </source>
</evidence>
<evidence type="ECO:0000259" key="6">
    <source>
        <dbReference type="Pfam" id="PF01412"/>
    </source>
</evidence>
<keyword evidence="8" id="KW-1185">Reference proteome</keyword>
<dbReference type="Gene3D" id="1.10.220.150">
    <property type="entry name" value="Arf GTPase activating protein"/>
    <property type="match status" value="1"/>
</dbReference>
<keyword evidence="3" id="KW-0863">Zinc-finger</keyword>
<keyword evidence="1" id="KW-0479">Metal-binding</keyword>
<evidence type="ECO:0000256" key="1">
    <source>
        <dbReference type="ARBA" id="ARBA00022723"/>
    </source>
</evidence>
<sequence>MLRKIFGAKRDEVTGEWRKLHNTELHALYSSPDIIRNFKSRRFRWLGHVARMGESRNAYRVLVGRLEGKRPLGRPRHRWEDNIKMGLREVGYDDRDWINLAQVRDRWLAYVRAAMKLRLVCYTGPREHPSPLTSNNQLTWMYSIYPGIVFQMLKLSGENALHVHQKLHHNFQGKSPNESGESVSSMTYCTPFDDKPATCYPLRGLTPPHRVKSISMASFSPEEVELIKSRGNEYCRRIWLGLYDTNHTHDTKDEQQIKDFMVAKYEKKRYYLEPSAAAKNNGSVGFSPPGTQPQSRTGTPIHVATPATTTTTTVTTIASDIKPLSILLGSQAKSLTLNVQHYLQIRTMSSQFTVLLSQSLEFTVSRTTDLQRQFTVLELGSLQLRSTALELRSLQLRSTALELRPSDADTVADAHSSRTPVHKTGFLTDWLTNQLKTAVVPSRP</sequence>
<dbReference type="InterPro" id="IPR052248">
    <property type="entry name" value="Arf-GAP_FG-repeat_protein"/>
</dbReference>
<evidence type="ECO:0000256" key="5">
    <source>
        <dbReference type="SAM" id="MobiDB-lite"/>
    </source>
</evidence>
<feature type="region of interest" description="Disordered" evidence="5">
    <location>
        <begin position="281"/>
        <end position="303"/>
    </location>
</feature>
<keyword evidence="4" id="KW-0862">Zinc</keyword>
<gene>
    <name evidence="7" type="ORF">ANN_05690</name>
</gene>
<evidence type="ECO:0000256" key="3">
    <source>
        <dbReference type="ARBA" id="ARBA00022771"/>
    </source>
</evidence>
<comment type="caution">
    <text evidence="7">The sequence shown here is derived from an EMBL/GenBank/DDBJ whole genome shotgun (WGS) entry which is preliminary data.</text>
</comment>
<dbReference type="InterPro" id="IPR038508">
    <property type="entry name" value="ArfGAP_dom_sf"/>
</dbReference>
<proteinExistence type="predicted"/>
<dbReference type="PANTHER" id="PTHR46134">
    <property type="entry name" value="DRONGO, ISOFORM F"/>
    <property type="match status" value="1"/>
</dbReference>
<protein>
    <recommendedName>
        <fullName evidence="6">Arf-GAP domain-containing protein</fullName>
    </recommendedName>
</protein>
<dbReference type="PANTHER" id="PTHR46134:SF3">
    <property type="entry name" value="ARFGAP WITH FG REPEATS 1"/>
    <property type="match status" value="1"/>
</dbReference>
<accession>A0ABQ8TCE0</accession>
<feature type="domain" description="Arf-GAP" evidence="6">
    <location>
        <begin position="206"/>
        <end position="271"/>
    </location>
</feature>
<dbReference type="InterPro" id="IPR037278">
    <property type="entry name" value="ARFGAP/RecO"/>
</dbReference>
<dbReference type="EMBL" id="JAJSOF020000013">
    <property type="protein sequence ID" value="KAJ4443903.1"/>
    <property type="molecule type" value="Genomic_DNA"/>
</dbReference>
<evidence type="ECO:0000313" key="8">
    <source>
        <dbReference type="Proteomes" id="UP001148838"/>
    </source>
</evidence>
<dbReference type="SUPFAM" id="SSF57863">
    <property type="entry name" value="ArfGap/RecO-like zinc finger"/>
    <property type="match status" value="1"/>
</dbReference>
<dbReference type="InterPro" id="IPR001164">
    <property type="entry name" value="ArfGAP_dom"/>
</dbReference>
<keyword evidence="2" id="KW-0677">Repeat</keyword>
<evidence type="ECO:0000256" key="2">
    <source>
        <dbReference type="ARBA" id="ARBA00022737"/>
    </source>
</evidence>
<dbReference type="Pfam" id="PF01412">
    <property type="entry name" value="ArfGap"/>
    <property type="match status" value="1"/>
</dbReference>
<name>A0ABQ8TCE0_PERAM</name>
<reference evidence="7 8" key="1">
    <citation type="journal article" date="2022" name="Allergy">
        <title>Genome assembly and annotation of Periplaneta americana reveal a comprehensive cockroach allergen profile.</title>
        <authorList>
            <person name="Wang L."/>
            <person name="Xiong Q."/>
            <person name="Saelim N."/>
            <person name="Wang L."/>
            <person name="Nong W."/>
            <person name="Wan A.T."/>
            <person name="Shi M."/>
            <person name="Liu X."/>
            <person name="Cao Q."/>
            <person name="Hui J.H.L."/>
            <person name="Sookrung N."/>
            <person name="Leung T.F."/>
            <person name="Tungtrongchitr A."/>
            <person name="Tsui S.K.W."/>
        </authorList>
    </citation>
    <scope>NUCLEOTIDE SEQUENCE [LARGE SCALE GENOMIC DNA]</scope>
    <source>
        <strain evidence="7">PWHHKU_190912</strain>
    </source>
</reference>